<evidence type="ECO:0000313" key="6">
    <source>
        <dbReference type="EMBL" id="RAZ68401.1"/>
    </source>
</evidence>
<keyword evidence="7" id="KW-1185">Reference proteome</keyword>
<dbReference type="PANTHER" id="PTHR10272:SF0">
    <property type="entry name" value="PLATELET-ACTIVATING FACTOR ACETYLHYDROLASE"/>
    <property type="match status" value="1"/>
</dbReference>
<accession>A0A365K6Y0</accession>
<evidence type="ECO:0000256" key="3">
    <source>
        <dbReference type="ARBA" id="ARBA00023098"/>
    </source>
</evidence>
<evidence type="ECO:0000256" key="1">
    <source>
        <dbReference type="ARBA" id="ARBA00022801"/>
    </source>
</evidence>
<keyword evidence="4" id="KW-0812">Transmembrane</keyword>
<dbReference type="Pfam" id="PF00561">
    <property type="entry name" value="Abhydrolase_1"/>
    <property type="match status" value="1"/>
</dbReference>
<sequence>MESLWLTLLVIAGVVLILIILRKIRPWRKKWLFIIPVLVLMAYAAFQVLFPVHPLVTVTGEYSVGKSEDYFTYAVNNEQYETSDGNREVPVSLWHPEKIDDMNGKLILFSHGSFGVADSNDSLFNELASHGYAVASLSHPFHSFTASLEDQSNIRIDMAYMKDVLGTQGSDDLEKTLIDLENWSQLHEDDIIQVLEQIQGEETENPFLQTANSDEVILMGHSLGGTAALNLGREREDIAAVVALESPFSGDITNINENNTYDFTNEPYPVPLLNIYSDSIWNVLDELALYEQNWKYLNAENGQYKNVHIMGSGHIGLTDMHRVSPILTNIFDGGLNSEDYTTILKQINEAVLVFLDEL</sequence>
<feature type="domain" description="AB hydrolase-1" evidence="5">
    <location>
        <begin position="106"/>
        <end position="250"/>
    </location>
</feature>
<dbReference type="InterPro" id="IPR000073">
    <property type="entry name" value="AB_hydrolase_1"/>
</dbReference>
<keyword evidence="4" id="KW-1133">Transmembrane helix</keyword>
<dbReference type="SUPFAM" id="SSF53474">
    <property type="entry name" value="alpha/beta-Hydrolases"/>
    <property type="match status" value="1"/>
</dbReference>
<evidence type="ECO:0000256" key="4">
    <source>
        <dbReference type="SAM" id="Phobius"/>
    </source>
</evidence>
<dbReference type="AlphaFoldDB" id="A0A365K6Y0"/>
<dbReference type="PANTHER" id="PTHR10272">
    <property type="entry name" value="PLATELET-ACTIVATING FACTOR ACETYLHYDROLASE"/>
    <property type="match status" value="1"/>
</dbReference>
<dbReference type="InterPro" id="IPR029058">
    <property type="entry name" value="AB_hydrolase_fold"/>
</dbReference>
<proteinExistence type="predicted"/>
<evidence type="ECO:0000313" key="7">
    <source>
        <dbReference type="Proteomes" id="UP000251869"/>
    </source>
</evidence>
<keyword evidence="2" id="KW-0442">Lipid degradation</keyword>
<dbReference type="OrthoDB" id="9814760at2"/>
<dbReference type="RefSeq" id="WP_112232196.1">
    <property type="nucleotide sequence ID" value="NZ_QLZQ01000002.1"/>
</dbReference>
<evidence type="ECO:0000256" key="2">
    <source>
        <dbReference type="ARBA" id="ARBA00022963"/>
    </source>
</evidence>
<evidence type="ECO:0000259" key="5">
    <source>
        <dbReference type="Pfam" id="PF00561"/>
    </source>
</evidence>
<comment type="caution">
    <text evidence="6">The sequence shown here is derived from an EMBL/GenBank/DDBJ whole genome shotgun (WGS) entry which is preliminary data.</text>
</comment>
<keyword evidence="1" id="KW-0378">Hydrolase</keyword>
<gene>
    <name evidence="6" type="ORF">DP119_06970</name>
</gene>
<keyword evidence="4" id="KW-0472">Membrane</keyword>
<dbReference type="GO" id="GO:0016042">
    <property type="term" value="P:lipid catabolic process"/>
    <property type="evidence" value="ECO:0007669"/>
    <property type="project" value="UniProtKB-KW"/>
</dbReference>
<organism evidence="6 7">
    <name type="scientific">Planococcus maitriensis</name>
    <dbReference type="NCBI Taxonomy" id="221799"/>
    <lineage>
        <taxon>Bacteria</taxon>
        <taxon>Bacillati</taxon>
        <taxon>Bacillota</taxon>
        <taxon>Bacilli</taxon>
        <taxon>Bacillales</taxon>
        <taxon>Caryophanaceae</taxon>
        <taxon>Planococcus</taxon>
    </lineage>
</organism>
<dbReference type="Proteomes" id="UP000251869">
    <property type="component" value="Unassembled WGS sequence"/>
</dbReference>
<keyword evidence="3" id="KW-0443">Lipid metabolism</keyword>
<protein>
    <recommendedName>
        <fullName evidence="5">AB hydrolase-1 domain-containing protein</fullName>
    </recommendedName>
</protein>
<feature type="transmembrane region" description="Helical" evidence="4">
    <location>
        <begin position="31"/>
        <end position="50"/>
    </location>
</feature>
<feature type="transmembrane region" description="Helical" evidence="4">
    <location>
        <begin position="6"/>
        <end position="24"/>
    </location>
</feature>
<dbReference type="EMBL" id="QLZQ01000002">
    <property type="protein sequence ID" value="RAZ68401.1"/>
    <property type="molecule type" value="Genomic_DNA"/>
</dbReference>
<name>A0A365K6Y0_9BACL</name>
<dbReference type="Gene3D" id="3.40.50.1820">
    <property type="entry name" value="alpha/beta hydrolase"/>
    <property type="match status" value="1"/>
</dbReference>
<reference evidence="6 7" key="1">
    <citation type="submission" date="2018-06" db="EMBL/GenBank/DDBJ databases">
        <title>The draft genome sequences of strains SCU63 and S1.</title>
        <authorList>
            <person name="Gan L."/>
        </authorList>
    </citation>
    <scope>NUCLEOTIDE SEQUENCE [LARGE SCALE GENOMIC DNA]</scope>
    <source>
        <strain evidence="6 7">S1</strain>
    </source>
</reference>
<dbReference type="GO" id="GO:0003847">
    <property type="term" value="F:1-alkyl-2-acetylglycerophosphocholine esterase activity"/>
    <property type="evidence" value="ECO:0007669"/>
    <property type="project" value="TreeGrafter"/>
</dbReference>